<feature type="domain" description="D-isomer specific 2-hydroxyacid dehydrogenase NAD-binding" evidence="6">
    <location>
        <begin position="102"/>
        <end position="277"/>
    </location>
</feature>
<comment type="caution">
    <text evidence="7">The sequence shown here is derived from an EMBL/GenBank/DDBJ whole genome shotgun (WGS) entry which is preliminary data.</text>
</comment>
<name>A0A9D2NB22_9FIRM</name>
<accession>A0A9D2NB22</accession>
<feature type="domain" description="D-isomer specific 2-hydroxyacid dehydrogenase catalytic" evidence="5">
    <location>
        <begin position="9"/>
        <end position="310"/>
    </location>
</feature>
<dbReference type="Pfam" id="PF02826">
    <property type="entry name" value="2-Hacid_dh_C"/>
    <property type="match status" value="1"/>
</dbReference>
<dbReference type="InterPro" id="IPR006139">
    <property type="entry name" value="D-isomer_2_OHA_DH_cat_dom"/>
</dbReference>
<dbReference type="EMBL" id="DWWU01000013">
    <property type="protein sequence ID" value="HJC14806.1"/>
    <property type="molecule type" value="Genomic_DNA"/>
</dbReference>
<evidence type="ECO:0000256" key="1">
    <source>
        <dbReference type="ARBA" id="ARBA00005854"/>
    </source>
</evidence>
<dbReference type="PANTHER" id="PTHR43333:SF1">
    <property type="entry name" value="D-ISOMER SPECIFIC 2-HYDROXYACID DEHYDROGENASE NAD-BINDING DOMAIN-CONTAINING PROTEIN"/>
    <property type="match status" value="1"/>
</dbReference>
<dbReference type="GO" id="GO:0016616">
    <property type="term" value="F:oxidoreductase activity, acting on the CH-OH group of donors, NAD or NADP as acceptor"/>
    <property type="evidence" value="ECO:0007669"/>
    <property type="project" value="InterPro"/>
</dbReference>
<dbReference type="Pfam" id="PF00389">
    <property type="entry name" value="2-Hacid_dh"/>
    <property type="match status" value="1"/>
</dbReference>
<reference evidence="7" key="2">
    <citation type="submission" date="2021-04" db="EMBL/GenBank/DDBJ databases">
        <authorList>
            <person name="Gilroy R."/>
        </authorList>
    </citation>
    <scope>NUCLEOTIDE SEQUENCE</scope>
    <source>
        <strain evidence="7">CHK185-5351</strain>
    </source>
</reference>
<dbReference type="GO" id="GO:0051287">
    <property type="term" value="F:NAD binding"/>
    <property type="evidence" value="ECO:0007669"/>
    <property type="project" value="InterPro"/>
</dbReference>
<keyword evidence="2 4" id="KW-0560">Oxidoreductase</keyword>
<dbReference type="SUPFAM" id="SSF51735">
    <property type="entry name" value="NAD(P)-binding Rossmann-fold domains"/>
    <property type="match status" value="1"/>
</dbReference>
<dbReference type="InterPro" id="IPR036291">
    <property type="entry name" value="NAD(P)-bd_dom_sf"/>
</dbReference>
<reference evidence="7" key="1">
    <citation type="journal article" date="2021" name="PeerJ">
        <title>Extensive microbial diversity within the chicken gut microbiome revealed by metagenomics and culture.</title>
        <authorList>
            <person name="Gilroy R."/>
            <person name="Ravi A."/>
            <person name="Getino M."/>
            <person name="Pursley I."/>
            <person name="Horton D.L."/>
            <person name="Alikhan N.F."/>
            <person name="Baker D."/>
            <person name="Gharbi K."/>
            <person name="Hall N."/>
            <person name="Watson M."/>
            <person name="Adriaenssens E.M."/>
            <person name="Foster-Nyarko E."/>
            <person name="Jarju S."/>
            <person name="Secka A."/>
            <person name="Antonio M."/>
            <person name="Oren A."/>
            <person name="Chaudhuri R.R."/>
            <person name="La Ragione R."/>
            <person name="Hildebrand F."/>
            <person name="Pallen M.J."/>
        </authorList>
    </citation>
    <scope>NUCLEOTIDE SEQUENCE</scope>
    <source>
        <strain evidence="7">CHK185-5351</strain>
    </source>
</reference>
<organism evidence="7 8">
    <name type="scientific">Candidatus Fusicatenibacter intestinigallinarum</name>
    <dbReference type="NCBI Taxonomy" id="2838598"/>
    <lineage>
        <taxon>Bacteria</taxon>
        <taxon>Bacillati</taxon>
        <taxon>Bacillota</taxon>
        <taxon>Clostridia</taxon>
        <taxon>Lachnospirales</taxon>
        <taxon>Lachnospiraceae</taxon>
        <taxon>Fusicatenibacter</taxon>
    </lineage>
</organism>
<dbReference type="Gene3D" id="3.40.50.720">
    <property type="entry name" value="NAD(P)-binding Rossmann-like Domain"/>
    <property type="match status" value="2"/>
</dbReference>
<dbReference type="PANTHER" id="PTHR43333">
    <property type="entry name" value="2-HACID_DH_C DOMAIN-CONTAINING PROTEIN"/>
    <property type="match status" value="1"/>
</dbReference>
<proteinExistence type="inferred from homology"/>
<evidence type="ECO:0000313" key="8">
    <source>
        <dbReference type="Proteomes" id="UP000823849"/>
    </source>
</evidence>
<evidence type="ECO:0000259" key="5">
    <source>
        <dbReference type="Pfam" id="PF00389"/>
    </source>
</evidence>
<evidence type="ECO:0000256" key="2">
    <source>
        <dbReference type="ARBA" id="ARBA00023002"/>
    </source>
</evidence>
<evidence type="ECO:0000259" key="6">
    <source>
        <dbReference type="Pfam" id="PF02826"/>
    </source>
</evidence>
<comment type="similarity">
    <text evidence="1 4">Belongs to the D-isomer specific 2-hydroxyacid dehydrogenase family.</text>
</comment>
<evidence type="ECO:0000256" key="3">
    <source>
        <dbReference type="ARBA" id="ARBA00023027"/>
    </source>
</evidence>
<keyword evidence="3" id="KW-0520">NAD</keyword>
<evidence type="ECO:0000313" key="7">
    <source>
        <dbReference type="EMBL" id="HJC14806.1"/>
    </source>
</evidence>
<evidence type="ECO:0000256" key="4">
    <source>
        <dbReference type="RuleBase" id="RU003719"/>
    </source>
</evidence>
<dbReference type="CDD" id="cd05300">
    <property type="entry name" value="2-Hacid_dh_1"/>
    <property type="match status" value="1"/>
</dbReference>
<dbReference type="InterPro" id="IPR006140">
    <property type="entry name" value="D-isomer_DH_NAD-bd"/>
</dbReference>
<dbReference type="SUPFAM" id="SSF52283">
    <property type="entry name" value="Formate/glycerate dehydrogenase catalytic domain-like"/>
    <property type="match status" value="1"/>
</dbReference>
<gene>
    <name evidence="7" type="ORF">H9705_03105</name>
</gene>
<protein>
    <submittedName>
        <fullName evidence="7">D-2-hydroxyacid dehydrogenase</fullName>
    </submittedName>
</protein>
<dbReference type="PRINTS" id="PR00411">
    <property type="entry name" value="PNDRDTASEI"/>
</dbReference>
<dbReference type="Proteomes" id="UP000823849">
    <property type="component" value="Unassembled WGS sequence"/>
</dbReference>
<sequence>MKQVVTVMPLTEEYQALLQSVSPELEFYHAGSGQVPEKVLKQAEIIVGNLAPEKVREAEKLQLLQLNSAGADGYLEPGILPSGAHLCNATGAYGLAISEHMIGMLLMLIKKLDLYRENQKRHQWKDEGNVTSIYGSRTLVVGMGDIGTEFGRKMHALGSTVAGVRRHKTTAPEFAEAVYTMDALDEQLGKADIVACSLPGTKETYHLFDGERIRRMKRGAILINVGRGSLVRTEALMEALKSGQLSGACLDVTEQEPLSEESPLWDAPNLILTPHISGNFHLEETRRRIVEIAAENIRALLEGRELRNEVDFATGYRRFRG</sequence>
<dbReference type="AlphaFoldDB" id="A0A9D2NB22"/>